<feature type="domain" description="GOST seven transmembrane" evidence="9">
    <location>
        <begin position="367"/>
        <end position="614"/>
    </location>
</feature>
<feature type="transmembrane region" description="Helical" evidence="7">
    <location>
        <begin position="558"/>
        <end position="580"/>
    </location>
</feature>
<feature type="transmembrane region" description="Helical" evidence="7">
    <location>
        <begin position="508"/>
        <end position="530"/>
    </location>
</feature>
<dbReference type="PANTHER" id="PTHR21229">
    <property type="entry name" value="LUNG SEVEN TRANSMEMBRANE RECEPTOR"/>
    <property type="match status" value="1"/>
</dbReference>
<evidence type="ECO:0000256" key="1">
    <source>
        <dbReference type="ARBA" id="ARBA00004141"/>
    </source>
</evidence>
<feature type="signal peptide" evidence="8">
    <location>
        <begin position="1"/>
        <end position="26"/>
    </location>
</feature>
<comment type="subcellular location">
    <subcellularLocation>
        <location evidence="1">Membrane</location>
        <topology evidence="1">Multi-pass membrane protein</topology>
    </subcellularLocation>
</comment>
<evidence type="ECO:0000256" key="6">
    <source>
        <dbReference type="SAM" id="MobiDB-lite"/>
    </source>
</evidence>
<sequence length="720" mass="82053">MATRKISLKVLWISLVISSFLWAAEGRKHHLVLQNEKRSYVDLSTFGFLKGGTLSVQVTGFKVHVPTPLPNMDSMFGLSLDKTSSDGISNYLENTAEDCILNKVKEVGGKDDDLTVVLFTFNLSNSTVTLRRIGDNLKALDIYHNETEYNMYKSHRVPPSGGKSLRKMVKTKRQAEEIDNPKKQPTGEETDPKDKTKDIEEETKAGGDQPDGVDTQEKGKDKTEDDTKGEDPAKEEDKEEEIVENPGDKAEEPDVEKEGEDGEKSEQTAEEEEKEEDESEQDAEPLMEHPLLFNLPMGQEKSKEAVYNLTFFVAIKDLEEEGLYNLRFHNCYNKHSVEDSKSKVTISMQVDVVEMNNDNYLSAGEVPLPPVYLTMMGVFFLTGCLWIHILRKRKGDVFKIHYLMAALVMVKAMSLMFHAVNYHFIAVEGSPEEAWAVLYYIVYLTRSLLLLISIVLIGTGLTFHNHILPADSRNVRALCLLFLPLQVLANVAYIITESTEEGNSQYRLWREVFILVDLLCCGAILFPVVWSIRHLQEASQTDGKAAISLQKLKLFRHFYVMIVCYIYFTRIIVYLLKITVPFQYEWLGQFFAELATYVFFVMTGYKFRPASNNPYLQVSQDDEDIEMEEITVPFQYEWLGQFFAELATYVFFVMTGYKFRPASNNPYLQVSQDDEDIEMEEVVTETGWNEGVVRVNQGGKVVSTQDSLANPKPRDNSHDA</sequence>
<accession>C3Z570</accession>
<dbReference type="PANTHER" id="PTHR21229:SF2">
    <property type="entry name" value="RE59932P"/>
    <property type="match status" value="1"/>
</dbReference>
<dbReference type="InParanoid" id="C3Z570"/>
<feature type="chain" id="PRO_5002936316" description="GOST seven transmembrane domain-containing protein" evidence="8">
    <location>
        <begin position="27"/>
        <end position="720"/>
    </location>
</feature>
<evidence type="ECO:0000313" key="10">
    <source>
        <dbReference type="EMBL" id="EEN52427.1"/>
    </source>
</evidence>
<feature type="transmembrane region" description="Helical" evidence="7">
    <location>
        <begin position="437"/>
        <end position="463"/>
    </location>
</feature>
<reference evidence="10" key="1">
    <citation type="journal article" date="2008" name="Nature">
        <title>The amphioxus genome and the evolution of the chordate karyotype.</title>
        <authorList>
            <consortium name="US DOE Joint Genome Institute (JGI-PGF)"/>
            <person name="Putnam N.H."/>
            <person name="Butts T."/>
            <person name="Ferrier D.E.K."/>
            <person name="Furlong R.F."/>
            <person name="Hellsten U."/>
            <person name="Kawashima T."/>
            <person name="Robinson-Rechavi M."/>
            <person name="Shoguchi E."/>
            <person name="Terry A."/>
            <person name="Yu J.-K."/>
            <person name="Benito-Gutierrez E.L."/>
            <person name="Dubchak I."/>
            <person name="Garcia-Fernandez J."/>
            <person name="Gibson-Brown J.J."/>
            <person name="Grigoriev I.V."/>
            <person name="Horton A.C."/>
            <person name="de Jong P.J."/>
            <person name="Jurka J."/>
            <person name="Kapitonov V.V."/>
            <person name="Kohara Y."/>
            <person name="Kuroki Y."/>
            <person name="Lindquist E."/>
            <person name="Lucas S."/>
            <person name="Osoegawa K."/>
            <person name="Pennacchio L.A."/>
            <person name="Salamov A.A."/>
            <person name="Satou Y."/>
            <person name="Sauka-Spengler T."/>
            <person name="Schmutz J."/>
            <person name="Shin-I T."/>
            <person name="Toyoda A."/>
            <person name="Bronner-Fraser M."/>
            <person name="Fujiyama A."/>
            <person name="Holland L.Z."/>
            <person name="Holland P.W.H."/>
            <person name="Satoh N."/>
            <person name="Rokhsar D.S."/>
        </authorList>
    </citation>
    <scope>NUCLEOTIDE SEQUENCE [LARGE SCALE GENOMIC DNA]</scope>
    <source>
        <strain evidence="10">S238N-H82</strain>
        <tissue evidence="10">Testes</tissue>
    </source>
</reference>
<evidence type="ECO:0000256" key="2">
    <source>
        <dbReference type="ARBA" id="ARBA00022692"/>
    </source>
</evidence>
<feature type="region of interest" description="Disordered" evidence="6">
    <location>
        <begin position="699"/>
        <end position="720"/>
    </location>
</feature>
<proteinExistence type="predicted"/>
<feature type="transmembrane region" description="Helical" evidence="7">
    <location>
        <begin position="586"/>
        <end position="605"/>
    </location>
</feature>
<dbReference type="STRING" id="7739.C3Z570"/>
<evidence type="ECO:0000256" key="4">
    <source>
        <dbReference type="ARBA" id="ARBA00022989"/>
    </source>
</evidence>
<feature type="compositionally biased region" description="Basic and acidic residues" evidence="6">
    <location>
        <begin position="215"/>
        <end position="236"/>
    </location>
</feature>
<feature type="region of interest" description="Disordered" evidence="6">
    <location>
        <begin position="153"/>
        <end position="285"/>
    </location>
</feature>
<name>C3Z570_BRAFL</name>
<keyword evidence="2 7" id="KW-0812">Transmembrane</keyword>
<evidence type="ECO:0000256" key="3">
    <source>
        <dbReference type="ARBA" id="ARBA00022729"/>
    </source>
</evidence>
<gene>
    <name evidence="10" type="ORF">BRAFLDRAFT_121259</name>
</gene>
<dbReference type="InterPro" id="IPR009637">
    <property type="entry name" value="GPR107/GPR108-like"/>
</dbReference>
<keyword evidence="4 7" id="KW-1133">Transmembrane helix</keyword>
<evidence type="ECO:0000256" key="7">
    <source>
        <dbReference type="SAM" id="Phobius"/>
    </source>
</evidence>
<dbReference type="GO" id="GO:0016020">
    <property type="term" value="C:membrane"/>
    <property type="evidence" value="ECO:0007669"/>
    <property type="project" value="UniProtKB-SubCell"/>
</dbReference>
<feature type="transmembrane region" description="Helical" evidence="7">
    <location>
        <begin position="402"/>
        <end position="425"/>
    </location>
</feature>
<dbReference type="Pfam" id="PF06814">
    <property type="entry name" value="GOST_TM"/>
    <property type="match status" value="1"/>
</dbReference>
<keyword evidence="3 8" id="KW-0732">Signal</keyword>
<feature type="transmembrane region" description="Helical" evidence="7">
    <location>
        <begin position="475"/>
        <end position="496"/>
    </location>
</feature>
<keyword evidence="5 7" id="KW-0472">Membrane</keyword>
<dbReference type="InterPro" id="IPR053937">
    <property type="entry name" value="GOST_TM"/>
</dbReference>
<organism>
    <name type="scientific">Branchiostoma floridae</name>
    <name type="common">Florida lancelet</name>
    <name type="synonym">Amphioxus</name>
    <dbReference type="NCBI Taxonomy" id="7739"/>
    <lineage>
        <taxon>Eukaryota</taxon>
        <taxon>Metazoa</taxon>
        <taxon>Chordata</taxon>
        <taxon>Cephalochordata</taxon>
        <taxon>Leptocardii</taxon>
        <taxon>Amphioxiformes</taxon>
        <taxon>Branchiostomatidae</taxon>
        <taxon>Branchiostoma</taxon>
    </lineage>
</organism>
<feature type="transmembrane region" description="Helical" evidence="7">
    <location>
        <begin position="371"/>
        <end position="390"/>
    </location>
</feature>
<evidence type="ECO:0000256" key="8">
    <source>
        <dbReference type="SAM" id="SignalP"/>
    </source>
</evidence>
<dbReference type="AlphaFoldDB" id="C3Z570"/>
<feature type="compositionally biased region" description="Basic and acidic residues" evidence="6">
    <location>
        <begin position="173"/>
        <end position="205"/>
    </location>
</feature>
<protein>
    <recommendedName>
        <fullName evidence="9">GOST seven transmembrane domain-containing protein</fullName>
    </recommendedName>
</protein>
<dbReference type="eggNOG" id="KOG2569">
    <property type="taxonomic scope" value="Eukaryota"/>
</dbReference>
<dbReference type="EMBL" id="GG666582">
    <property type="protein sequence ID" value="EEN52427.1"/>
    <property type="molecule type" value="Genomic_DNA"/>
</dbReference>
<evidence type="ECO:0000256" key="5">
    <source>
        <dbReference type="ARBA" id="ARBA00023136"/>
    </source>
</evidence>
<feature type="compositionally biased region" description="Acidic residues" evidence="6">
    <location>
        <begin position="268"/>
        <end position="285"/>
    </location>
</feature>
<evidence type="ECO:0000259" key="9">
    <source>
        <dbReference type="Pfam" id="PF06814"/>
    </source>
</evidence>